<feature type="transmembrane region" description="Helical" evidence="1">
    <location>
        <begin position="289"/>
        <end position="307"/>
    </location>
</feature>
<dbReference type="NCBIfam" id="TIGR04370">
    <property type="entry name" value="glyco_rpt_poly"/>
    <property type="match status" value="1"/>
</dbReference>
<feature type="transmembrane region" description="Helical" evidence="1">
    <location>
        <begin position="185"/>
        <end position="206"/>
    </location>
</feature>
<dbReference type="InterPro" id="IPR029468">
    <property type="entry name" value="O-ag_pol_Wzy"/>
</dbReference>
<protein>
    <recommendedName>
        <fullName evidence="4">O-antigen polymerase</fullName>
    </recommendedName>
</protein>
<proteinExistence type="predicted"/>
<dbReference type="AlphaFoldDB" id="A0A0H2V8U5"/>
<feature type="transmembrane region" description="Helical" evidence="1">
    <location>
        <begin position="429"/>
        <end position="448"/>
    </location>
</feature>
<accession>A0A0H2V8U5</accession>
<evidence type="ECO:0000256" key="1">
    <source>
        <dbReference type="SAM" id="Phobius"/>
    </source>
</evidence>
<reference evidence="2 3" key="1">
    <citation type="journal article" date="2002" name="Proc. Natl. Acad. Sci. U.S.A.">
        <title>Extensive mosaic structure revealed by the complete genome sequence of uropathogenic Escherichia coli.</title>
        <authorList>
            <person name="Welch R.A."/>
            <person name="Burland V."/>
            <person name="Plunkett G.III."/>
            <person name="Redford P."/>
            <person name="Roesch P."/>
            <person name="Rasko D."/>
            <person name="Buckles E.L."/>
            <person name="Liou S.R."/>
            <person name="Boutin A."/>
            <person name="Hackett J."/>
            <person name="Stroud D."/>
            <person name="Mayhew G.F."/>
            <person name="Rose D.J."/>
            <person name="Zhou S."/>
            <person name="Schwartz D.C."/>
            <person name="Perna N.T."/>
            <person name="Mobley H.L."/>
            <person name="Donnenberg M.S."/>
            <person name="Blattner F.R."/>
        </authorList>
    </citation>
    <scope>NUCLEOTIDE SEQUENCE [LARGE SCALE GENOMIC DNA]</scope>
    <source>
        <strain evidence="3">CFT073 / ATCC 700928 / UPEC</strain>
    </source>
</reference>
<feature type="transmembrane region" description="Helical" evidence="1">
    <location>
        <begin position="37"/>
        <end position="55"/>
    </location>
</feature>
<feature type="transmembrane region" description="Helical" evidence="1">
    <location>
        <begin position="12"/>
        <end position="31"/>
    </location>
</feature>
<gene>
    <name evidence="2" type="ordered locus">c2564</name>
</gene>
<feature type="transmembrane region" description="Helical" evidence="1">
    <location>
        <begin position="256"/>
        <end position="277"/>
    </location>
</feature>
<dbReference type="HOGENOM" id="CLU_609530_0_0_6"/>
<sequence>MGSESIMKVKAVPAITFYLSLMLTILVLLFGNEPNKSQYILVIATITVFYIAYITNKITSPASLLVISSFVFLGCRPLLSLFANYDYRIADWFIEGYMDDDVILANYAITLMYYGYTLGLILCKNTEKFYPHGPYPEKQLLKIKFLLTLFFLGSIGMVVKGIFFFNFIESNSYVDIYQSNITTPIGYDFLSYLFYCSFFLICAFHIQFRTNKKFLFIAICIAAFSTLKGSRSEAITFLLTVTCIYFNEVKTRNLRLLITMIFVFSVIFVISEFISMWRTGGGFFQLMQGNNPVINFVYGMGVSYLSIYQSVKLQLLSGGYNVTYLFSQLIITCSSIFNVKLSLPEISYSHLASYTANPELYNLGFGLGGSYLAESFLAFGLIGCFIIPFLLLLNLNVLEKYTKNKPIIYFVYYSVLPPILFTPRETLFYFFPYLVKSIFVAFLVTLYIQYKKD</sequence>
<feature type="transmembrane region" description="Helical" evidence="1">
    <location>
        <begin position="103"/>
        <end position="123"/>
    </location>
</feature>
<feature type="transmembrane region" description="Helical" evidence="1">
    <location>
        <begin position="143"/>
        <end position="165"/>
    </location>
</feature>
<dbReference type="Proteomes" id="UP000001410">
    <property type="component" value="Chromosome"/>
</dbReference>
<name>A0A0H2V8U5_ECOL6</name>
<feature type="transmembrane region" description="Helical" evidence="1">
    <location>
        <begin position="62"/>
        <end position="83"/>
    </location>
</feature>
<feature type="transmembrane region" description="Helical" evidence="1">
    <location>
        <begin position="319"/>
        <end position="339"/>
    </location>
</feature>
<dbReference type="Pfam" id="PF14296">
    <property type="entry name" value="O-ag_pol_Wzy"/>
    <property type="match status" value="1"/>
</dbReference>
<keyword evidence="1" id="KW-0812">Transmembrane</keyword>
<keyword evidence="1" id="KW-0472">Membrane</keyword>
<keyword evidence="1" id="KW-1133">Transmembrane helix</keyword>
<dbReference type="EMBL" id="AE014075">
    <property type="protein sequence ID" value="AAN81019.1"/>
    <property type="molecule type" value="Genomic_DNA"/>
</dbReference>
<dbReference type="KEGG" id="ecc:c2564"/>
<keyword evidence="3" id="KW-1185">Reference proteome</keyword>
<evidence type="ECO:0000313" key="2">
    <source>
        <dbReference type="EMBL" id="AAN81019.1"/>
    </source>
</evidence>
<dbReference type="STRING" id="199310.c2564"/>
<organism evidence="2 3">
    <name type="scientific">Escherichia coli O6:H1 (strain CFT073 / ATCC 700928 / UPEC)</name>
    <dbReference type="NCBI Taxonomy" id="199310"/>
    <lineage>
        <taxon>Bacteria</taxon>
        <taxon>Pseudomonadati</taxon>
        <taxon>Pseudomonadota</taxon>
        <taxon>Gammaproteobacteria</taxon>
        <taxon>Enterobacterales</taxon>
        <taxon>Enterobacteriaceae</taxon>
        <taxon>Escherichia</taxon>
    </lineage>
</organism>
<evidence type="ECO:0000313" key="3">
    <source>
        <dbReference type="Proteomes" id="UP000001410"/>
    </source>
</evidence>
<evidence type="ECO:0008006" key="4">
    <source>
        <dbReference type="Google" id="ProtNLM"/>
    </source>
</evidence>
<feature type="transmembrane region" description="Helical" evidence="1">
    <location>
        <begin position="407"/>
        <end position="423"/>
    </location>
</feature>
<feature type="transmembrane region" description="Helical" evidence="1">
    <location>
        <begin position="376"/>
        <end position="395"/>
    </location>
</feature>